<dbReference type="InterPro" id="IPR057394">
    <property type="entry name" value="PIGBOS1"/>
</dbReference>
<dbReference type="Pfam" id="PF23670">
    <property type="entry name" value="PIGBOS1"/>
    <property type="match status" value="1"/>
</dbReference>
<reference evidence="2 3" key="1">
    <citation type="submission" date="2024-06" db="EMBL/GenBank/DDBJ databases">
        <title>Complete genome of Phlyctema vagabunda strain 19-DSS-EL-015.</title>
        <authorList>
            <person name="Fiorenzani C."/>
        </authorList>
    </citation>
    <scope>NUCLEOTIDE SEQUENCE [LARGE SCALE GENOMIC DNA]</scope>
    <source>
        <strain evidence="2 3">19-DSS-EL-015</strain>
    </source>
</reference>
<organism evidence="2 3">
    <name type="scientific">Phlyctema vagabunda</name>
    <dbReference type="NCBI Taxonomy" id="108571"/>
    <lineage>
        <taxon>Eukaryota</taxon>
        <taxon>Fungi</taxon>
        <taxon>Dikarya</taxon>
        <taxon>Ascomycota</taxon>
        <taxon>Pezizomycotina</taxon>
        <taxon>Leotiomycetes</taxon>
        <taxon>Helotiales</taxon>
        <taxon>Dermateaceae</taxon>
        <taxon>Phlyctema</taxon>
    </lineage>
</organism>
<dbReference type="Proteomes" id="UP001629113">
    <property type="component" value="Unassembled WGS sequence"/>
</dbReference>
<evidence type="ECO:0000313" key="3">
    <source>
        <dbReference type="Proteomes" id="UP001629113"/>
    </source>
</evidence>
<sequence length="125" mass="13980">MSRVRGVFPLFLATSFGIINGIWAFGPALKEQQLEKQRVEFETINHPNEEEIAKLRIAEAEASRSSEPESAPKSELRSSWWSNMSLWSKDNSAVKNGTSQQSLSNTLSTEAGVKPNSLEQISRDR</sequence>
<keyword evidence="3" id="KW-1185">Reference proteome</keyword>
<protein>
    <submittedName>
        <fullName evidence="2">Uncharacterized protein</fullName>
    </submittedName>
</protein>
<comment type="caution">
    <text evidence="2">The sequence shown here is derived from an EMBL/GenBank/DDBJ whole genome shotgun (WGS) entry which is preliminary data.</text>
</comment>
<feature type="region of interest" description="Disordered" evidence="1">
    <location>
        <begin position="91"/>
        <end position="125"/>
    </location>
</feature>
<evidence type="ECO:0000313" key="2">
    <source>
        <dbReference type="EMBL" id="KAL3421901.1"/>
    </source>
</evidence>
<dbReference type="EMBL" id="JBFCZG010000005">
    <property type="protein sequence ID" value="KAL3421901.1"/>
    <property type="molecule type" value="Genomic_DNA"/>
</dbReference>
<gene>
    <name evidence="2" type="ORF">PVAG01_06057</name>
</gene>
<proteinExistence type="predicted"/>
<accession>A0ABR4PEZ8</accession>
<evidence type="ECO:0000256" key="1">
    <source>
        <dbReference type="SAM" id="MobiDB-lite"/>
    </source>
</evidence>
<name>A0ABR4PEZ8_9HELO</name>
<feature type="compositionally biased region" description="Low complexity" evidence="1">
    <location>
        <begin position="98"/>
        <end position="109"/>
    </location>
</feature>